<dbReference type="AlphaFoldDB" id="A0A0B8NJ55"/>
<dbReference type="InterPro" id="IPR001296">
    <property type="entry name" value="Glyco_trans_1"/>
</dbReference>
<dbReference type="CDD" id="cd03801">
    <property type="entry name" value="GT4_PimA-like"/>
    <property type="match status" value="1"/>
</dbReference>
<feature type="domain" description="Glycosyltransferase subfamily 4-like N-terminal" evidence="2">
    <location>
        <begin position="16"/>
        <end position="171"/>
    </location>
</feature>
<dbReference type="GO" id="GO:0016757">
    <property type="term" value="F:glycosyltransferase activity"/>
    <property type="evidence" value="ECO:0007669"/>
    <property type="project" value="InterPro"/>
</dbReference>
<dbReference type="Gene3D" id="3.40.50.2000">
    <property type="entry name" value="Glycogen Phosphorylase B"/>
    <property type="match status" value="2"/>
</dbReference>
<name>A0A0B8NJ55_9VIBR</name>
<dbReference type="Pfam" id="PF13439">
    <property type="entry name" value="Glyco_transf_4"/>
    <property type="match status" value="1"/>
</dbReference>
<dbReference type="Proteomes" id="UP000031671">
    <property type="component" value="Unassembled WGS sequence"/>
</dbReference>
<comment type="caution">
    <text evidence="3">The sequence shown here is derived from an EMBL/GenBank/DDBJ whole genome shotgun (WGS) entry which is preliminary data.</text>
</comment>
<accession>A0A0B8NJ55</accession>
<keyword evidence="3" id="KW-0808">Transferase</keyword>
<dbReference type="EMBL" id="BBRZ01000006">
    <property type="protein sequence ID" value="GAM54720.1"/>
    <property type="molecule type" value="Genomic_DNA"/>
</dbReference>
<reference evidence="3 4" key="1">
    <citation type="submission" date="2015-01" db="EMBL/GenBank/DDBJ databases">
        <title>Vibrio sp. C1 JCM 19231 whole genome shotgun sequence.</title>
        <authorList>
            <person name="Sawabe T."/>
            <person name="Meirelles P."/>
            <person name="Feng G."/>
            <person name="Sayaka M."/>
            <person name="Hattori M."/>
            <person name="Ohkuma M."/>
        </authorList>
    </citation>
    <scope>NUCLEOTIDE SEQUENCE [LARGE SCALE GENOMIC DNA]</scope>
    <source>
        <strain evidence="4">JCM 19231</strain>
    </source>
</reference>
<dbReference type="PANTHER" id="PTHR12526">
    <property type="entry name" value="GLYCOSYLTRANSFERASE"/>
    <property type="match status" value="1"/>
</dbReference>
<gene>
    <name evidence="3" type="ORF">JCM19231_3808</name>
</gene>
<reference evidence="3 4" key="2">
    <citation type="submission" date="2015-01" db="EMBL/GenBank/DDBJ databases">
        <authorList>
            <consortium name="NBRP consortium"/>
            <person name="Sawabe T."/>
            <person name="Meirelles P."/>
            <person name="Feng G."/>
            <person name="Sayaka M."/>
            <person name="Hattori M."/>
            <person name="Ohkuma M."/>
        </authorList>
    </citation>
    <scope>NUCLEOTIDE SEQUENCE [LARGE SCALE GENOMIC DNA]</scope>
    <source>
        <strain evidence="4">JCM 19231</strain>
    </source>
</reference>
<keyword evidence="4" id="KW-1185">Reference proteome</keyword>
<proteinExistence type="predicted"/>
<dbReference type="InterPro" id="IPR028098">
    <property type="entry name" value="Glyco_trans_4-like_N"/>
</dbReference>
<dbReference type="RefSeq" id="WP_261834515.1">
    <property type="nucleotide sequence ID" value="NZ_AP024881.1"/>
</dbReference>
<evidence type="ECO:0000313" key="4">
    <source>
        <dbReference type="Proteomes" id="UP000031671"/>
    </source>
</evidence>
<evidence type="ECO:0000259" key="2">
    <source>
        <dbReference type="Pfam" id="PF13439"/>
    </source>
</evidence>
<organism evidence="3 4">
    <name type="scientific">Vibrio ishigakensis</name>
    <dbReference type="NCBI Taxonomy" id="1481914"/>
    <lineage>
        <taxon>Bacteria</taxon>
        <taxon>Pseudomonadati</taxon>
        <taxon>Pseudomonadota</taxon>
        <taxon>Gammaproteobacteria</taxon>
        <taxon>Vibrionales</taxon>
        <taxon>Vibrionaceae</taxon>
        <taxon>Vibrio</taxon>
    </lineage>
</organism>
<feature type="domain" description="Glycosyl transferase family 1" evidence="1">
    <location>
        <begin position="183"/>
        <end position="347"/>
    </location>
</feature>
<dbReference type="PANTHER" id="PTHR12526:SF630">
    <property type="entry name" value="GLYCOSYLTRANSFERASE"/>
    <property type="match status" value="1"/>
</dbReference>
<evidence type="ECO:0000259" key="1">
    <source>
        <dbReference type="Pfam" id="PF00534"/>
    </source>
</evidence>
<evidence type="ECO:0000313" key="3">
    <source>
        <dbReference type="EMBL" id="GAM54720.1"/>
    </source>
</evidence>
<dbReference type="SUPFAM" id="SSF53756">
    <property type="entry name" value="UDP-Glycosyltransferase/glycogen phosphorylase"/>
    <property type="match status" value="1"/>
</dbReference>
<sequence>MKILICNKNLKKLHTGTSRNVYEQIRYFVSKGYEVNIAAETLDTDSIKSFGAIPHKTLRLPWLSGYKRRSFYSKQCDKIRRSIKPDLTIGHGDYQNPDIHCIHNNIHLAYEKIHGDDIDESDDMYRIHTPIFKNRSFKHIIANSGLAKSDLNTRFGIPKKDITVVYPAVNEKKFHRIDDERIEEIRNSLNVNNNEILIGLITSGDFKKRGLDIFFKALTEISEKDSRNIKILLIGESNIPEHYLSIIESSNIKEKILFLPIQNNIEEYFNALDVFILPSRIEEFGRVVAEAMACGCPIITNTDVGASEILKNESRKYIYSNQHPEQIPEMLTELINSRVLRERLSINNLESVRGILEINTYPEFDKVFSAFL</sequence>
<dbReference type="GO" id="GO:1901135">
    <property type="term" value="P:carbohydrate derivative metabolic process"/>
    <property type="evidence" value="ECO:0007669"/>
    <property type="project" value="UniProtKB-ARBA"/>
</dbReference>
<protein>
    <submittedName>
        <fullName evidence="3">Glycosyltransferase</fullName>
    </submittedName>
</protein>
<dbReference type="Pfam" id="PF00534">
    <property type="entry name" value="Glycos_transf_1"/>
    <property type="match status" value="1"/>
</dbReference>